<dbReference type="CDD" id="cd06257">
    <property type="entry name" value="DnaJ"/>
    <property type="match status" value="1"/>
</dbReference>
<evidence type="ECO:0000313" key="2">
    <source>
        <dbReference type="EMBL" id="KAK9200863.1"/>
    </source>
</evidence>
<reference evidence="2 3" key="1">
    <citation type="submission" date="2024-05" db="EMBL/GenBank/DDBJ databases">
        <title>Haplotype-resolved chromosome-level genome assembly of Huyou (Citrus changshanensis).</title>
        <authorList>
            <person name="Miao C."/>
            <person name="Chen W."/>
            <person name="Wu Y."/>
            <person name="Wang L."/>
            <person name="Zhao S."/>
            <person name="Grierson D."/>
            <person name="Xu C."/>
            <person name="Chen K."/>
        </authorList>
    </citation>
    <scope>NUCLEOTIDE SEQUENCE [LARGE SCALE GENOMIC DNA]</scope>
    <source>
        <strain evidence="2">01-14</strain>
        <tissue evidence="2">Leaf</tissue>
    </source>
</reference>
<dbReference type="Pfam" id="PF05536">
    <property type="entry name" value="Neurochondrin"/>
    <property type="match status" value="1"/>
</dbReference>
<gene>
    <name evidence="2" type="ORF">WN944_016062</name>
</gene>
<keyword evidence="3" id="KW-1185">Reference proteome</keyword>
<protein>
    <recommendedName>
        <fullName evidence="1">J domain-containing protein</fullName>
    </recommendedName>
</protein>
<dbReference type="EMBL" id="JBCGBO010000005">
    <property type="protein sequence ID" value="KAK9200863.1"/>
    <property type="molecule type" value="Genomic_DNA"/>
</dbReference>
<dbReference type="PROSITE" id="PS50076">
    <property type="entry name" value="DNAJ_2"/>
    <property type="match status" value="1"/>
</dbReference>
<organism evidence="2 3">
    <name type="scientific">Citrus x changshan-huyou</name>
    <dbReference type="NCBI Taxonomy" id="2935761"/>
    <lineage>
        <taxon>Eukaryota</taxon>
        <taxon>Viridiplantae</taxon>
        <taxon>Streptophyta</taxon>
        <taxon>Embryophyta</taxon>
        <taxon>Tracheophyta</taxon>
        <taxon>Spermatophyta</taxon>
        <taxon>Magnoliopsida</taxon>
        <taxon>eudicotyledons</taxon>
        <taxon>Gunneridae</taxon>
        <taxon>Pentapetalae</taxon>
        <taxon>rosids</taxon>
        <taxon>malvids</taxon>
        <taxon>Sapindales</taxon>
        <taxon>Rutaceae</taxon>
        <taxon>Aurantioideae</taxon>
        <taxon>Citrus</taxon>
    </lineage>
</organism>
<sequence>MPVTAPGMGGSLYEVLRVEPMATILEIKTTYRSLAKVYHPDLSGNGRDFIEIHNGYETLSYPTARAVYDMSLASRRRTRTASFGHSGQSKFLDRTEDFKDFVRHAAVYDDLSVTVLAAFCRVPEIASSEDMVSKVPPILELLLKELLQLMLSKLSLEIITNDYLSELSTMVTVVAREFAVLHNALKFESLHLLTAVLSSNYSFVKSVSMPVSLHVNI</sequence>
<accession>A0AAP0MB99</accession>
<dbReference type="InterPro" id="IPR036869">
    <property type="entry name" value="J_dom_sf"/>
</dbReference>
<dbReference type="Proteomes" id="UP001428341">
    <property type="component" value="Unassembled WGS sequence"/>
</dbReference>
<name>A0AAP0MB99_9ROSI</name>
<proteinExistence type="predicted"/>
<dbReference type="PRINTS" id="PR00625">
    <property type="entry name" value="JDOMAIN"/>
</dbReference>
<feature type="domain" description="J" evidence="1">
    <location>
        <begin position="11"/>
        <end position="72"/>
    </location>
</feature>
<dbReference type="InterPro" id="IPR001623">
    <property type="entry name" value="DnaJ_domain"/>
</dbReference>
<dbReference type="InterPro" id="IPR008709">
    <property type="entry name" value="Neurochondrin"/>
</dbReference>
<dbReference type="SMART" id="SM00271">
    <property type="entry name" value="DnaJ"/>
    <property type="match status" value="1"/>
</dbReference>
<dbReference type="PANTHER" id="PTHR45432">
    <property type="entry name" value="CHAPERONE PROTEIN DNAJ 11, CHLOROPLASTIC-LIKE"/>
    <property type="match status" value="1"/>
</dbReference>
<evidence type="ECO:0000259" key="1">
    <source>
        <dbReference type="PROSITE" id="PS50076"/>
    </source>
</evidence>
<dbReference type="AlphaFoldDB" id="A0AAP0MB99"/>
<evidence type="ECO:0000313" key="3">
    <source>
        <dbReference type="Proteomes" id="UP001428341"/>
    </source>
</evidence>
<comment type="caution">
    <text evidence="2">The sequence shown here is derived from an EMBL/GenBank/DDBJ whole genome shotgun (WGS) entry which is preliminary data.</text>
</comment>
<dbReference type="PANTHER" id="PTHR45432:SF2">
    <property type="entry name" value="CHAPERONE PROTEIN DNAJ 11, CHLOROPLASTIC"/>
    <property type="match status" value="1"/>
</dbReference>
<dbReference type="Gene3D" id="1.10.287.110">
    <property type="entry name" value="DnaJ domain"/>
    <property type="match status" value="1"/>
</dbReference>
<dbReference type="SUPFAM" id="SSF46565">
    <property type="entry name" value="Chaperone J-domain"/>
    <property type="match status" value="1"/>
</dbReference>
<dbReference type="Pfam" id="PF00226">
    <property type="entry name" value="DnaJ"/>
    <property type="match status" value="1"/>
</dbReference>